<reference evidence="10" key="1">
    <citation type="submission" date="2015-09" db="EMBL/GenBank/DDBJ databases">
        <authorList>
            <consortium name="Pathogen Informatics"/>
        </authorList>
    </citation>
    <scope>NUCLEOTIDE SEQUENCE [LARGE SCALE GENOMIC DNA]</scope>
    <source>
        <strain evidence="10">Lake Konstanz</strain>
    </source>
</reference>
<dbReference type="GO" id="GO:0016020">
    <property type="term" value="C:membrane"/>
    <property type="evidence" value="ECO:0007669"/>
    <property type="project" value="UniProtKB-SubCell"/>
</dbReference>
<dbReference type="OMA" id="NARNGSH"/>
<evidence type="ECO:0000256" key="7">
    <source>
        <dbReference type="SAM" id="Phobius"/>
    </source>
</evidence>
<dbReference type="InterPro" id="IPR036259">
    <property type="entry name" value="MFS_trans_sf"/>
</dbReference>
<feature type="region of interest" description="Disordered" evidence="6">
    <location>
        <begin position="240"/>
        <end position="280"/>
    </location>
</feature>
<feature type="transmembrane region" description="Helical" evidence="7">
    <location>
        <begin position="484"/>
        <end position="505"/>
    </location>
</feature>
<proteinExistence type="inferred from homology"/>
<keyword evidence="4 7" id="KW-1133">Transmembrane helix</keyword>
<dbReference type="SUPFAM" id="SSF103473">
    <property type="entry name" value="MFS general substrate transporter"/>
    <property type="match status" value="1"/>
</dbReference>
<evidence type="ECO:0000259" key="8">
    <source>
        <dbReference type="Pfam" id="PF12832"/>
    </source>
</evidence>
<evidence type="ECO:0000256" key="2">
    <source>
        <dbReference type="ARBA" id="ARBA00005241"/>
    </source>
</evidence>
<feature type="transmembrane region" description="Helical" evidence="7">
    <location>
        <begin position="35"/>
        <end position="56"/>
    </location>
</feature>
<feature type="transmembrane region" description="Helical" evidence="7">
    <location>
        <begin position="163"/>
        <end position="187"/>
    </location>
</feature>
<feature type="transmembrane region" description="Helical" evidence="7">
    <location>
        <begin position="338"/>
        <end position="356"/>
    </location>
</feature>
<feature type="transmembrane region" description="Helical" evidence="7">
    <location>
        <begin position="91"/>
        <end position="111"/>
    </location>
</feature>
<evidence type="ECO:0000256" key="1">
    <source>
        <dbReference type="ARBA" id="ARBA00004141"/>
    </source>
</evidence>
<dbReference type="EMBL" id="CYKH01000587">
    <property type="protein sequence ID" value="CUG06457.1"/>
    <property type="molecule type" value="Genomic_DNA"/>
</dbReference>
<organism evidence="9 10">
    <name type="scientific">Bodo saltans</name>
    <name type="common">Flagellated protozoan</name>
    <dbReference type="NCBI Taxonomy" id="75058"/>
    <lineage>
        <taxon>Eukaryota</taxon>
        <taxon>Discoba</taxon>
        <taxon>Euglenozoa</taxon>
        <taxon>Kinetoplastea</taxon>
        <taxon>Metakinetoplastina</taxon>
        <taxon>Eubodonida</taxon>
        <taxon>Bodonidae</taxon>
        <taxon>Bodo</taxon>
    </lineage>
</organism>
<dbReference type="PANTHER" id="PTHR16172:SF41">
    <property type="entry name" value="MAJOR FACILITATOR SUPERFAMILY DOMAIN-CONTAINING PROTEIN 6-LIKE"/>
    <property type="match status" value="1"/>
</dbReference>
<protein>
    <submittedName>
        <fullName evidence="9">MFS transporter-like protein, putative</fullName>
    </submittedName>
</protein>
<feature type="transmembrane region" description="Helical" evidence="7">
    <location>
        <begin position="368"/>
        <end position="386"/>
    </location>
</feature>
<feature type="transmembrane region" description="Helical" evidence="7">
    <location>
        <begin position="302"/>
        <end position="326"/>
    </location>
</feature>
<feature type="compositionally biased region" description="Polar residues" evidence="6">
    <location>
        <begin position="248"/>
        <end position="280"/>
    </location>
</feature>
<name>A0A0S4IXJ0_BODSA</name>
<evidence type="ECO:0000256" key="5">
    <source>
        <dbReference type="ARBA" id="ARBA00023136"/>
    </source>
</evidence>
<comment type="similarity">
    <text evidence="2">Belongs to the major facilitator superfamily. MFSD6 family.</text>
</comment>
<evidence type="ECO:0000313" key="10">
    <source>
        <dbReference type="Proteomes" id="UP000051952"/>
    </source>
</evidence>
<keyword evidence="3 7" id="KW-0812">Transmembrane</keyword>
<keyword evidence="5 7" id="KW-0472">Membrane</keyword>
<comment type="subcellular location">
    <subcellularLocation>
        <location evidence="1">Membrane</location>
        <topology evidence="1">Multi-pass membrane protein</topology>
    </subcellularLocation>
</comment>
<sequence length="557" mass="59806">MNWELKLLVASLFATSASFSPFFSLFMQDKGFDALQIGTMISFSRVIMLLSTPTACAYADRHGAHRGLLATLAALAGGVILLFPLAPSGSFYIVAGIFALYSICCGSKLAICDTIVLHACKGFAERYPLQRLWGSISWGVIAMAIGLFLRWHHSERREQGLPITYELVPVIHACFQFCFAVVLMTFIPRRDCPSTVEQGRRGSAGGVREHCCDEHAPLALAEGQVNRNLMSVDVSGPLSSMTASSSSLTNGTRRNTSSLNARNGSHANTPPPSSASVGSATPPQSVFSVLKSYVKLSQDRRILFPIVFGVSILSLSEVAMNNFLFPYLRRALKAPPELFSYVLAIHAASEVVAFTMGSRLMQLLGPRALLMASSLAFCTKATWYAVLEDPWSLLYVEMLHGVCFALMWTAAVAHVSRIADSIGGTNGSAAGGTDGKDAKASSNVRAASMAMTTLWFFANGLPNILGGILSGYVVQNSETQEVALFQVVGALSFAVAVLFWCYGVFGCFDATHAVVPATSSGSVSSNGGVNVDRNNTHNIQTSVLRALFSPNEKWLCR</sequence>
<dbReference type="AlphaFoldDB" id="A0A0S4IXJ0"/>
<dbReference type="OrthoDB" id="515887at2759"/>
<evidence type="ECO:0000256" key="4">
    <source>
        <dbReference type="ARBA" id="ARBA00022989"/>
    </source>
</evidence>
<dbReference type="InterPro" id="IPR051717">
    <property type="entry name" value="MFS_MFSD6"/>
</dbReference>
<dbReference type="PANTHER" id="PTHR16172">
    <property type="entry name" value="MAJOR FACILITATOR SUPERFAMILY DOMAIN-CONTAINING PROTEIN 6-LIKE"/>
    <property type="match status" value="1"/>
</dbReference>
<evidence type="ECO:0000256" key="3">
    <source>
        <dbReference type="ARBA" id="ARBA00022692"/>
    </source>
</evidence>
<dbReference type="VEuPathDB" id="TriTrypDB:BSAL_72735"/>
<dbReference type="Proteomes" id="UP000051952">
    <property type="component" value="Unassembled WGS sequence"/>
</dbReference>
<feature type="transmembrane region" description="Helical" evidence="7">
    <location>
        <begin position="68"/>
        <end position="85"/>
    </location>
</feature>
<dbReference type="InterPro" id="IPR024989">
    <property type="entry name" value="MFS_assoc_dom"/>
</dbReference>
<keyword evidence="10" id="KW-1185">Reference proteome</keyword>
<feature type="domain" description="Major facilitator superfamily associated" evidence="8">
    <location>
        <begin position="3"/>
        <end position="425"/>
    </location>
</feature>
<evidence type="ECO:0000313" key="9">
    <source>
        <dbReference type="EMBL" id="CUG06457.1"/>
    </source>
</evidence>
<evidence type="ECO:0000256" key="6">
    <source>
        <dbReference type="SAM" id="MobiDB-lite"/>
    </source>
</evidence>
<dbReference type="Pfam" id="PF12832">
    <property type="entry name" value="MFS_1_like"/>
    <property type="match status" value="1"/>
</dbReference>
<accession>A0A0S4IXJ0</accession>
<feature type="transmembrane region" description="Helical" evidence="7">
    <location>
        <begin position="392"/>
        <end position="413"/>
    </location>
</feature>
<dbReference type="Gene3D" id="1.20.1250.20">
    <property type="entry name" value="MFS general substrate transporter like domains"/>
    <property type="match status" value="2"/>
</dbReference>
<feature type="transmembrane region" description="Helical" evidence="7">
    <location>
        <begin position="132"/>
        <end position="151"/>
    </location>
</feature>
<gene>
    <name evidence="9" type="ORF">BSAL_72735</name>
</gene>
<feature type="transmembrane region" description="Helical" evidence="7">
    <location>
        <begin position="454"/>
        <end position="472"/>
    </location>
</feature>